<protein>
    <submittedName>
        <fullName evidence="1">Uncharacterized protein</fullName>
    </submittedName>
</protein>
<evidence type="ECO:0000313" key="1">
    <source>
        <dbReference type="EMBL" id="KAI8523678.1"/>
    </source>
</evidence>
<proteinExistence type="predicted"/>
<keyword evidence="2" id="KW-1185">Reference proteome</keyword>
<dbReference type="Proteomes" id="UP001062846">
    <property type="component" value="Chromosome 13"/>
</dbReference>
<dbReference type="EMBL" id="CM046400">
    <property type="protein sequence ID" value="KAI8523678.1"/>
    <property type="molecule type" value="Genomic_DNA"/>
</dbReference>
<comment type="caution">
    <text evidence="1">The sequence shown here is derived from an EMBL/GenBank/DDBJ whole genome shotgun (WGS) entry which is preliminary data.</text>
</comment>
<sequence length="445" mass="49639">MEKIADAIGYDKQLSSRREKVFEELLKLDMDEDDRYIVNAIIVQAEDRVDTFYGIPAERKQRWVELVLAGKFYGKDKFYGLIFGRLCGLWAIFWLYCGLFCAGYEAVFWLPSGLYCAGIEGVLWADFVADWWPVFLWIVGLLFTGLGTIFAVISGLFAGGSWAVLCSTASIDWQSKSKTQVSPNPKSSLRQSAPFLSLLYDPSRPEFISLTCRSMSGGDDTPADRKVISLKLLVDKARNRVIFAESDHEFVDILLSFLTLPIGSAVRLLGPDSTAIGSLTTMYNSVASLESRHLRTDYCKDILLNPRNAAETQCSELAINVYPLEPVKLYECNLWYCSWFSTIKDRPCRCKHLMSGRVKVGQAEKGAKDDCEGGGVFVKDGAFSFMITDDLQVMAGSTAACLSLFQKFGIDDGNEVEERTLEFGEQQSDEGVAADAVVLVEEQWC</sequence>
<gene>
    <name evidence="1" type="ORF">RHMOL_Rhmol13G0091600</name>
</gene>
<evidence type="ECO:0000313" key="2">
    <source>
        <dbReference type="Proteomes" id="UP001062846"/>
    </source>
</evidence>
<accession>A0ACC0L637</accession>
<name>A0ACC0L637_RHOML</name>
<reference evidence="1" key="1">
    <citation type="submission" date="2022-02" db="EMBL/GenBank/DDBJ databases">
        <title>Plant Genome Project.</title>
        <authorList>
            <person name="Zhang R.-G."/>
        </authorList>
    </citation>
    <scope>NUCLEOTIDE SEQUENCE</scope>
    <source>
        <strain evidence="1">AT1</strain>
    </source>
</reference>
<organism evidence="1 2">
    <name type="scientific">Rhododendron molle</name>
    <name type="common">Chinese azalea</name>
    <name type="synonym">Azalea mollis</name>
    <dbReference type="NCBI Taxonomy" id="49168"/>
    <lineage>
        <taxon>Eukaryota</taxon>
        <taxon>Viridiplantae</taxon>
        <taxon>Streptophyta</taxon>
        <taxon>Embryophyta</taxon>
        <taxon>Tracheophyta</taxon>
        <taxon>Spermatophyta</taxon>
        <taxon>Magnoliopsida</taxon>
        <taxon>eudicotyledons</taxon>
        <taxon>Gunneridae</taxon>
        <taxon>Pentapetalae</taxon>
        <taxon>asterids</taxon>
        <taxon>Ericales</taxon>
        <taxon>Ericaceae</taxon>
        <taxon>Ericoideae</taxon>
        <taxon>Rhodoreae</taxon>
        <taxon>Rhododendron</taxon>
    </lineage>
</organism>